<organism evidence="3 4">
    <name type="scientific">Microvirga guangxiensis</name>
    <dbReference type="NCBI Taxonomy" id="549386"/>
    <lineage>
        <taxon>Bacteria</taxon>
        <taxon>Pseudomonadati</taxon>
        <taxon>Pseudomonadota</taxon>
        <taxon>Alphaproteobacteria</taxon>
        <taxon>Hyphomicrobiales</taxon>
        <taxon>Methylobacteriaceae</taxon>
        <taxon>Microvirga</taxon>
    </lineage>
</organism>
<keyword evidence="4" id="KW-1185">Reference proteome</keyword>
<keyword evidence="2" id="KW-0812">Transmembrane</keyword>
<keyword evidence="2" id="KW-1133">Transmembrane helix</keyword>
<evidence type="ECO:0000256" key="2">
    <source>
        <dbReference type="SAM" id="Phobius"/>
    </source>
</evidence>
<feature type="transmembrane region" description="Helical" evidence="2">
    <location>
        <begin position="18"/>
        <end position="37"/>
    </location>
</feature>
<dbReference type="EMBL" id="FMVJ01000005">
    <property type="protein sequence ID" value="SCY71629.1"/>
    <property type="molecule type" value="Genomic_DNA"/>
</dbReference>
<evidence type="ECO:0000256" key="1">
    <source>
        <dbReference type="SAM" id="Coils"/>
    </source>
</evidence>
<feature type="transmembrane region" description="Helical" evidence="2">
    <location>
        <begin position="345"/>
        <end position="370"/>
    </location>
</feature>
<reference evidence="3 4" key="1">
    <citation type="submission" date="2016-10" db="EMBL/GenBank/DDBJ databases">
        <authorList>
            <person name="de Groot N.N."/>
        </authorList>
    </citation>
    <scope>NUCLEOTIDE SEQUENCE [LARGE SCALE GENOMIC DNA]</scope>
    <source>
        <strain evidence="3 4">CGMCC 1.7666</strain>
    </source>
</reference>
<feature type="coiled-coil region" evidence="1">
    <location>
        <begin position="272"/>
        <end position="323"/>
    </location>
</feature>
<dbReference type="PANTHER" id="PTHR32309">
    <property type="entry name" value="TYROSINE-PROTEIN KINASE"/>
    <property type="match status" value="1"/>
</dbReference>
<dbReference type="InterPro" id="IPR050445">
    <property type="entry name" value="Bact_polysacc_biosynth/exp"/>
</dbReference>
<evidence type="ECO:0000313" key="4">
    <source>
        <dbReference type="Proteomes" id="UP000199569"/>
    </source>
</evidence>
<proteinExistence type="predicted"/>
<protein>
    <submittedName>
        <fullName evidence="3">Chain length determinant protein</fullName>
    </submittedName>
</protein>
<accession>A0A1G5I7Q4</accession>
<dbReference type="PANTHER" id="PTHR32309:SF31">
    <property type="entry name" value="CAPSULAR EXOPOLYSACCHARIDE FAMILY"/>
    <property type="match status" value="1"/>
</dbReference>
<sequence>MGTMTFADLRRSLWRYKYVLIITVVLFGAAATGGAMLRPPEYEVRSSVLMRFDSNYYAKNPISEGWEGDPVRVELANAVSTELSLLGSQSVLRATLRSMGGKEAWKASEPANEYREWLADHVKPVLANFKEFLPQPIAAQLNQPKEETEDQVLSLVRERVSIKMAEGTSVATVEMHHSNRDFAVRFVNTLLAEYLAFRSTLFPDIPVNKLAEQAADANGRLLTAETELAQMKNKLGIVDLDAERSALLSGKARLQMPDPERTTNRVELRQVQNQRNQQLKLVEKRLAELTQADAAIMPLKLAVEQAKGDADRANRAYQRARLSADANIDQSIRVVDPATSTDKPVGLSILASALLGGLAGLALSIGLAALDAFRRAGRRRQEQSYGNISEYAWFRPTTVLALPQFLEPNARSIQSETDRATS</sequence>
<keyword evidence="2" id="KW-0472">Membrane</keyword>
<dbReference type="AlphaFoldDB" id="A0A1G5I7Q4"/>
<feature type="coiled-coil region" evidence="1">
    <location>
        <begin position="207"/>
        <end position="234"/>
    </location>
</feature>
<name>A0A1G5I7Q4_9HYPH</name>
<dbReference type="STRING" id="549386.SAMN02927923_02109"/>
<evidence type="ECO:0000313" key="3">
    <source>
        <dbReference type="EMBL" id="SCY71629.1"/>
    </source>
</evidence>
<dbReference type="Proteomes" id="UP000199569">
    <property type="component" value="Unassembled WGS sequence"/>
</dbReference>
<keyword evidence="1" id="KW-0175">Coiled coil</keyword>
<gene>
    <name evidence="3" type="ORF">SAMN02927923_02109</name>
</gene>